<dbReference type="InterPro" id="IPR050107">
    <property type="entry name" value="ABC_carbohydrate_import_ATPase"/>
</dbReference>
<proteinExistence type="predicted"/>
<evidence type="ECO:0000313" key="12">
    <source>
        <dbReference type="EMBL" id="KUK23742.1"/>
    </source>
</evidence>
<evidence type="ECO:0000256" key="8">
    <source>
        <dbReference type="ARBA" id="ARBA00022840"/>
    </source>
</evidence>
<dbReference type="FunFam" id="3.40.50.300:FF:000126">
    <property type="entry name" value="Galactose/methyl galactoside import ATP-binding protein MglA"/>
    <property type="match status" value="1"/>
</dbReference>
<evidence type="ECO:0000313" key="13">
    <source>
        <dbReference type="Proteomes" id="UP000058636"/>
    </source>
</evidence>
<dbReference type="Pfam" id="PF00005">
    <property type="entry name" value="ABC_tran"/>
    <property type="match status" value="2"/>
</dbReference>
<dbReference type="CDD" id="cd03216">
    <property type="entry name" value="ABC_Carb_Monos_I"/>
    <property type="match status" value="1"/>
</dbReference>
<organism evidence="12 13">
    <name type="scientific">Thermotoga petrophila</name>
    <dbReference type="NCBI Taxonomy" id="93929"/>
    <lineage>
        <taxon>Bacteria</taxon>
        <taxon>Thermotogati</taxon>
        <taxon>Thermotogota</taxon>
        <taxon>Thermotogae</taxon>
        <taxon>Thermotogales</taxon>
        <taxon>Thermotogaceae</taxon>
        <taxon>Thermotoga</taxon>
    </lineage>
</organism>
<dbReference type="AlphaFoldDB" id="A0A101ERT0"/>
<sequence length="509" mass="57400">MEILKAKGIVKRFPGVVAVDNVDFEVYENEIVSLIGENGAGKSTLIKILTGVLKPDAGEILVNGERVEFHSPVDAFKKGISVIHQELNLCDNMTVAENIFLAYEAVRGQKRTLSSRVDENYMYTRSKELLDLIGAKFSPDALVRNLTTAQRQMVEICKALVKEPRIIFMDEPTSSLTVEETERLFEIIEMLKSRGISVVFVSHRLDEVMRISDRIVVMRDGKRVGELKKGEFDVDTIIKMMVGREVEFFPHGIETRPGEIALEVKNLRWKDKVKNVSFEVRKGEVLGFAGLVGAGRTETMLLVFGVNQKESGDIYVNGRKVEIKNPEDAIKMGIGLIPEDRKLQGLVLRMTVKDNIVLPSLKKISKWRLVLDERKEEEISEDYVKRLSIKTPSIYQITENLSGGNQQKVVLAKWLATNVDILIFDEPTRGIDVGAKAEIHRMIRELAAQGKAVIMISSELPEILNLSDRIIVMWEGEITAVLDNREKKVTQEEIMYYASGQKKQNGRVA</sequence>
<evidence type="ECO:0000259" key="11">
    <source>
        <dbReference type="PROSITE" id="PS50893"/>
    </source>
</evidence>
<dbReference type="InterPro" id="IPR003593">
    <property type="entry name" value="AAA+_ATPase"/>
</dbReference>
<dbReference type="OMA" id="IMRDRQQ"/>
<dbReference type="InterPro" id="IPR017871">
    <property type="entry name" value="ABC_transporter-like_CS"/>
</dbReference>
<keyword evidence="8 12" id="KW-0067">ATP-binding</keyword>
<feature type="domain" description="ABC transporter" evidence="11">
    <location>
        <begin position="4"/>
        <end position="245"/>
    </location>
</feature>
<gene>
    <name evidence="12" type="ORF">XD57_0170</name>
</gene>
<reference evidence="12 13" key="1">
    <citation type="journal article" date="2015" name="MBio">
        <title>Genome-Resolved Metagenomic Analysis Reveals Roles for Candidate Phyla and Other Microbial Community Members in Biogeochemical Transformations in Oil Reservoirs.</title>
        <authorList>
            <person name="Hu P."/>
            <person name="Tom L."/>
            <person name="Singh A."/>
            <person name="Thomas B.C."/>
            <person name="Baker B.J."/>
            <person name="Piceno Y.M."/>
            <person name="Andersen G.L."/>
            <person name="Banfield J.F."/>
        </authorList>
    </citation>
    <scope>NUCLEOTIDE SEQUENCE [LARGE SCALE GENOMIC DNA]</scope>
    <source>
        <strain evidence="12">46_26</strain>
    </source>
</reference>
<name>A0A101ERT0_9THEM</name>
<evidence type="ECO:0000256" key="3">
    <source>
        <dbReference type="ARBA" id="ARBA00022448"/>
    </source>
</evidence>
<evidence type="ECO:0000256" key="6">
    <source>
        <dbReference type="ARBA" id="ARBA00022737"/>
    </source>
</evidence>
<keyword evidence="10" id="KW-0472">Membrane</keyword>
<keyword evidence="7" id="KW-0547">Nucleotide-binding</keyword>
<accession>A0A101ERT0</accession>
<dbReference type="EMBL" id="LGFG01000006">
    <property type="protein sequence ID" value="KUK23742.1"/>
    <property type="molecule type" value="Genomic_DNA"/>
</dbReference>
<keyword evidence="3" id="KW-0813">Transport</keyword>
<keyword evidence="5" id="KW-0762">Sugar transport</keyword>
<evidence type="ECO:0000256" key="2">
    <source>
        <dbReference type="ARBA" id="ARBA00004533"/>
    </source>
</evidence>
<dbReference type="Proteomes" id="UP000058636">
    <property type="component" value="Unassembled WGS sequence"/>
</dbReference>
<dbReference type="CDD" id="cd03215">
    <property type="entry name" value="ABC_Carb_Monos_II"/>
    <property type="match status" value="1"/>
</dbReference>
<dbReference type="GO" id="GO:0005524">
    <property type="term" value="F:ATP binding"/>
    <property type="evidence" value="ECO:0007669"/>
    <property type="project" value="UniProtKB-KW"/>
</dbReference>
<dbReference type="PANTHER" id="PTHR43790">
    <property type="entry name" value="CARBOHYDRATE TRANSPORT ATP-BINDING PROTEIN MG119-RELATED"/>
    <property type="match status" value="1"/>
</dbReference>
<dbReference type="GO" id="GO:0016887">
    <property type="term" value="F:ATP hydrolysis activity"/>
    <property type="evidence" value="ECO:0007669"/>
    <property type="project" value="InterPro"/>
</dbReference>
<evidence type="ECO:0000256" key="1">
    <source>
        <dbReference type="ARBA" id="ARBA00004202"/>
    </source>
</evidence>
<dbReference type="PROSITE" id="PS50893">
    <property type="entry name" value="ABC_TRANSPORTER_2"/>
    <property type="match status" value="2"/>
</dbReference>
<dbReference type="GO" id="GO:0015749">
    <property type="term" value="P:monosaccharide transmembrane transport"/>
    <property type="evidence" value="ECO:0007669"/>
    <property type="project" value="UniProtKB-ARBA"/>
</dbReference>
<feature type="domain" description="ABC transporter" evidence="11">
    <location>
        <begin position="255"/>
        <end position="500"/>
    </location>
</feature>
<dbReference type="PANTHER" id="PTHR43790:SF3">
    <property type="entry name" value="D-ALLOSE IMPORT ATP-BINDING PROTEIN ALSA-RELATED"/>
    <property type="match status" value="1"/>
</dbReference>
<dbReference type="InterPro" id="IPR003439">
    <property type="entry name" value="ABC_transporter-like_ATP-bd"/>
</dbReference>
<keyword evidence="6" id="KW-0677">Repeat</keyword>
<evidence type="ECO:0000256" key="10">
    <source>
        <dbReference type="ARBA" id="ARBA00023136"/>
    </source>
</evidence>
<dbReference type="Gene3D" id="3.40.50.300">
    <property type="entry name" value="P-loop containing nucleotide triphosphate hydrolases"/>
    <property type="match status" value="2"/>
</dbReference>
<evidence type="ECO:0000256" key="5">
    <source>
        <dbReference type="ARBA" id="ARBA00022597"/>
    </source>
</evidence>
<comment type="subcellular location">
    <subcellularLocation>
        <location evidence="2">Cell inner membrane</location>
    </subcellularLocation>
    <subcellularLocation>
        <location evidence="1">Cell membrane</location>
        <topology evidence="1">Peripheral membrane protein</topology>
    </subcellularLocation>
</comment>
<evidence type="ECO:0000256" key="4">
    <source>
        <dbReference type="ARBA" id="ARBA00022475"/>
    </source>
</evidence>
<keyword evidence="4" id="KW-1003">Cell membrane</keyword>
<dbReference type="PATRIC" id="fig|93930.3.peg.753"/>
<dbReference type="SMART" id="SM00382">
    <property type="entry name" value="AAA"/>
    <property type="match status" value="2"/>
</dbReference>
<comment type="caution">
    <text evidence="12">The sequence shown here is derived from an EMBL/GenBank/DDBJ whole genome shotgun (WGS) entry which is preliminary data.</text>
</comment>
<evidence type="ECO:0000256" key="9">
    <source>
        <dbReference type="ARBA" id="ARBA00022967"/>
    </source>
</evidence>
<dbReference type="GO" id="GO:0005886">
    <property type="term" value="C:plasma membrane"/>
    <property type="evidence" value="ECO:0007669"/>
    <property type="project" value="UniProtKB-SubCell"/>
</dbReference>
<dbReference type="FunFam" id="3.40.50.300:FF:000127">
    <property type="entry name" value="Ribose import ATP-binding protein RbsA"/>
    <property type="match status" value="1"/>
</dbReference>
<dbReference type="SUPFAM" id="SSF52540">
    <property type="entry name" value="P-loop containing nucleoside triphosphate hydrolases"/>
    <property type="match status" value="2"/>
</dbReference>
<dbReference type="InterPro" id="IPR027417">
    <property type="entry name" value="P-loop_NTPase"/>
</dbReference>
<keyword evidence="9" id="KW-1278">Translocase</keyword>
<evidence type="ECO:0000256" key="7">
    <source>
        <dbReference type="ARBA" id="ARBA00022741"/>
    </source>
</evidence>
<protein>
    <submittedName>
        <fullName evidence="12">Ribose import ATP-binding protein RbsA 1</fullName>
    </submittedName>
</protein>
<dbReference type="PROSITE" id="PS00211">
    <property type="entry name" value="ABC_TRANSPORTER_1"/>
    <property type="match status" value="1"/>
</dbReference>